<dbReference type="Pfam" id="PF01204">
    <property type="entry name" value="Trehalase"/>
    <property type="match status" value="1"/>
</dbReference>
<evidence type="ECO:0000256" key="2">
    <source>
        <dbReference type="RuleBase" id="RU361180"/>
    </source>
</evidence>
<dbReference type="InterPro" id="IPR001661">
    <property type="entry name" value="Glyco_hydro_37"/>
</dbReference>
<dbReference type="PANTHER" id="PTHR23403">
    <property type="entry name" value="TREHALASE"/>
    <property type="match status" value="1"/>
</dbReference>
<dbReference type="Gene3D" id="1.50.10.10">
    <property type="match status" value="1"/>
</dbReference>
<dbReference type="PRINTS" id="PR00744">
    <property type="entry name" value="GLHYDRLASE37"/>
</dbReference>
<evidence type="ECO:0000313" key="4">
    <source>
        <dbReference type="Proteomes" id="UP001057375"/>
    </source>
</evidence>
<feature type="non-terminal residue" evidence="3">
    <location>
        <position position="382"/>
    </location>
</feature>
<dbReference type="InterPro" id="IPR012341">
    <property type="entry name" value="6hp_glycosidase-like_sf"/>
</dbReference>
<keyword evidence="2 3" id="KW-0378">Hydrolase</keyword>
<protein>
    <recommendedName>
        <fullName evidence="2">Trehalase</fullName>
        <ecNumber evidence="2">3.2.1.28</ecNumber>
    </recommendedName>
    <alternativeName>
        <fullName evidence="2">Alpha-trehalose glucohydrolase</fullName>
    </alternativeName>
</protein>
<proteinExistence type="inferred from homology"/>
<keyword evidence="4" id="KW-1185">Reference proteome</keyword>
<dbReference type="GO" id="GO:0016787">
    <property type="term" value="F:hydrolase activity"/>
    <property type="evidence" value="ECO:0007669"/>
    <property type="project" value="UniProtKB-KW"/>
</dbReference>
<dbReference type="Proteomes" id="UP001057375">
    <property type="component" value="Unassembled WGS sequence"/>
</dbReference>
<comment type="catalytic activity">
    <reaction evidence="2">
        <text>alpha,alpha-trehalose + H2O = alpha-D-glucose + beta-D-glucose</text>
        <dbReference type="Rhea" id="RHEA:32675"/>
        <dbReference type="ChEBI" id="CHEBI:15377"/>
        <dbReference type="ChEBI" id="CHEBI:15903"/>
        <dbReference type="ChEBI" id="CHEBI:16551"/>
        <dbReference type="ChEBI" id="CHEBI:17925"/>
        <dbReference type="EC" id="3.2.1.28"/>
    </reaction>
</comment>
<evidence type="ECO:0000313" key="3">
    <source>
        <dbReference type="EMBL" id="GKT19851.1"/>
    </source>
</evidence>
<organism evidence="3 4">
    <name type="scientific">Aduncisulcus paluster</name>
    <dbReference type="NCBI Taxonomy" id="2918883"/>
    <lineage>
        <taxon>Eukaryota</taxon>
        <taxon>Metamonada</taxon>
        <taxon>Carpediemonas-like organisms</taxon>
        <taxon>Aduncisulcus</taxon>
    </lineage>
</organism>
<name>A0ABQ5JW99_9EUKA</name>
<accession>A0ABQ5JW99</accession>
<dbReference type="EC" id="3.2.1.28" evidence="2"/>
<dbReference type="InterPro" id="IPR008928">
    <property type="entry name" value="6-hairpin_glycosidase_sf"/>
</dbReference>
<dbReference type="PANTHER" id="PTHR23403:SF1">
    <property type="entry name" value="TREHALASE"/>
    <property type="match status" value="1"/>
</dbReference>
<comment type="similarity">
    <text evidence="1 2">Belongs to the glycosyl hydrolase 37 family.</text>
</comment>
<reference evidence="3" key="1">
    <citation type="submission" date="2022-03" db="EMBL/GenBank/DDBJ databases">
        <title>Draft genome sequence of Aduncisulcus paluster, a free-living microaerophilic Fornicata.</title>
        <authorList>
            <person name="Yuyama I."/>
            <person name="Kume K."/>
            <person name="Tamura T."/>
            <person name="Inagaki Y."/>
            <person name="Hashimoto T."/>
        </authorList>
    </citation>
    <scope>NUCLEOTIDE SEQUENCE</scope>
    <source>
        <strain evidence="3">NY0171</strain>
    </source>
</reference>
<dbReference type="EMBL" id="BQXS01012110">
    <property type="protein sequence ID" value="GKT19851.1"/>
    <property type="molecule type" value="Genomic_DNA"/>
</dbReference>
<sequence length="382" mass="43427">MLLNFAHVFDTVGFIPNGLRIYFSNSRSQPPYFPQMVDLYYSYTGDDDFLRSMVPYILKEIEYFEDSGNHDTTTGLFHYKAIKTGYPRPESYLEDIETSEEYYGDVSFDEDISHERYKEEYYHLASGAESGVDFSTRWYVDRKNDPPLDITEMDTSYTFTGGALAVDLNSLLHKNLTLVAGYCEKFTDLCDAALYSSRADDLKQQMIKYLVAKGPDNLKRFCDYDMDAGAVFDQCHTGFYPTGLTPFVYDVFDSDNVYVDFDSMRGADWDASVSGVPTSAYKSADVAYAEQWDGDNVWAPFHWMYVTALEKANRHADALNEATKWVQSVYCGWIQTDSFFEKYDATVLGLPGGGGEYGVQVGFGWTNGLTLRLLFDFGSEMT</sequence>
<evidence type="ECO:0000256" key="1">
    <source>
        <dbReference type="ARBA" id="ARBA00005615"/>
    </source>
</evidence>
<comment type="caution">
    <text evidence="3">The sequence shown here is derived from an EMBL/GenBank/DDBJ whole genome shotgun (WGS) entry which is preliminary data.</text>
</comment>
<dbReference type="SUPFAM" id="SSF48208">
    <property type="entry name" value="Six-hairpin glycosidases"/>
    <property type="match status" value="1"/>
</dbReference>
<keyword evidence="2" id="KW-0326">Glycosidase</keyword>
<gene>
    <name evidence="3" type="ORF">ADUPG1_011582</name>
</gene>